<dbReference type="CDD" id="cd12432">
    <property type="entry name" value="RRM_ACINU"/>
    <property type="match status" value="1"/>
</dbReference>
<feature type="region of interest" description="Disordered" evidence="1">
    <location>
        <begin position="618"/>
        <end position="659"/>
    </location>
</feature>
<sequence length="659" mass="71926">MTDYGKLKVTELKEELKKRSIPLTKLKVKQDYIDRLLEADAADKASNSPAATTTVGDQATSPPNVAAQDDDNTAAEEAAPSQEDEVVDDQPAKENVQDSESVPGKSAADRHDQDERNNVADDEPQPIPAIAFQDTTTTSAPSATPVEDRTSEPQSQITEAAGNLRDPSSAGPTEQPTSHSSSGRVNTPQPQLARASTTSTPSSGPVPSAEFLEDSRKRKRRSFTPPPSTGEAAQKRAKAGDGSPRITPKEESTAVDVSQPPEDVVSNGHELQERTVEEAPRIEEGASRSSIRQTHSQEKDDHLPDAGQEEQRSLPKSTARSKPHSPNLLKRRSPSPPKFLTNEDRVVTPALHAATSSLYIRNFKRPLHIPSLRSHISAVAASPNTDATTDSITSFYLDSIRTHAFVAFRSIAAASRARSALHDSRFPDEKTREPLWVDFVPDEKVEEWIETEQQATGGGRIGRRWEVVYEESPDGVGAILQEVGSSSTSRLATQRKTSTSIDRREADISGSSAMTAGVHPDRARLVPSEDNVPHRRLSTLRQEQRPEQTGTGFRALDDLFPSTTAKPKLYYKPADPQIAEERLDMIKDLRSLAGAKSGDPDMKRYSFELDRGREEWVDKGPEFGFGPRGRAVERGGRGGYRGRGGVGRGGDTWRSGGRY</sequence>
<feature type="compositionally biased region" description="Polar residues" evidence="1">
    <location>
        <begin position="45"/>
        <end position="63"/>
    </location>
</feature>
<dbReference type="InterPro" id="IPR036361">
    <property type="entry name" value="SAP_dom_sf"/>
</dbReference>
<dbReference type="PANTHER" id="PTHR47031">
    <property type="entry name" value="SAP DNA-BINDING DOMAIN-CONTAINING PROTEIN"/>
    <property type="match status" value="1"/>
</dbReference>
<feature type="region of interest" description="Disordered" evidence="1">
    <location>
        <begin position="40"/>
        <end position="343"/>
    </location>
</feature>
<dbReference type="PANTHER" id="PTHR47031:SF3">
    <property type="entry name" value="SAP DOMAIN-CONTAINING PROTEIN"/>
    <property type="match status" value="1"/>
</dbReference>
<feature type="compositionally biased region" description="Polar residues" evidence="1">
    <location>
        <begin position="170"/>
        <end position="190"/>
    </location>
</feature>
<accession>A0A8H7EAN8</accession>
<evidence type="ECO:0000313" key="2">
    <source>
        <dbReference type="EMBL" id="KAF7514468.1"/>
    </source>
</evidence>
<dbReference type="Pfam" id="PF16294">
    <property type="entry name" value="RSB_motif"/>
    <property type="match status" value="1"/>
</dbReference>
<comment type="caution">
    <text evidence="2">The sequence shown here is derived from an EMBL/GenBank/DDBJ whole genome shotgun (WGS) entry which is preliminary data.</text>
</comment>
<feature type="compositionally biased region" description="Low complexity" evidence="1">
    <location>
        <begin position="135"/>
        <end position="145"/>
    </location>
</feature>
<feature type="compositionally biased region" description="Gly residues" evidence="1">
    <location>
        <begin position="637"/>
        <end position="650"/>
    </location>
</feature>
<dbReference type="AlphaFoldDB" id="A0A8H7EAN8"/>
<organism evidence="2 3">
    <name type="scientific">Endocarpon pusillum</name>
    <dbReference type="NCBI Taxonomy" id="364733"/>
    <lineage>
        <taxon>Eukaryota</taxon>
        <taxon>Fungi</taxon>
        <taxon>Dikarya</taxon>
        <taxon>Ascomycota</taxon>
        <taxon>Pezizomycotina</taxon>
        <taxon>Eurotiomycetes</taxon>
        <taxon>Chaetothyriomycetidae</taxon>
        <taxon>Verrucariales</taxon>
        <taxon>Verrucariaceae</taxon>
        <taxon>Endocarpon</taxon>
    </lineage>
</organism>
<dbReference type="EMBL" id="JAACFV010000001">
    <property type="protein sequence ID" value="KAF7514468.1"/>
    <property type="molecule type" value="Genomic_DNA"/>
</dbReference>
<feature type="compositionally biased region" description="Low complexity" evidence="1">
    <location>
        <begin position="196"/>
        <end position="208"/>
    </location>
</feature>
<dbReference type="InterPro" id="IPR034257">
    <property type="entry name" value="Acinus_RRM"/>
</dbReference>
<keyword evidence="3" id="KW-1185">Reference proteome</keyword>
<dbReference type="Gene3D" id="1.10.720.30">
    <property type="entry name" value="SAP domain"/>
    <property type="match status" value="1"/>
</dbReference>
<feature type="compositionally biased region" description="Basic and acidic residues" evidence="1">
    <location>
        <begin position="107"/>
        <end position="119"/>
    </location>
</feature>
<evidence type="ECO:0000313" key="3">
    <source>
        <dbReference type="Proteomes" id="UP000606974"/>
    </source>
</evidence>
<gene>
    <name evidence="2" type="ORF">GJ744_000238</name>
</gene>
<reference evidence="2" key="1">
    <citation type="submission" date="2020-02" db="EMBL/GenBank/DDBJ databases">
        <authorList>
            <person name="Palmer J.M."/>
        </authorList>
    </citation>
    <scope>NUCLEOTIDE SEQUENCE</scope>
    <source>
        <strain evidence="2">EPUS1.4</strain>
        <tissue evidence="2">Thallus</tissue>
    </source>
</reference>
<feature type="compositionally biased region" description="Basic and acidic residues" evidence="1">
    <location>
        <begin position="295"/>
        <end position="313"/>
    </location>
</feature>
<evidence type="ECO:0008006" key="4">
    <source>
        <dbReference type="Google" id="ProtNLM"/>
    </source>
</evidence>
<feature type="compositionally biased region" description="Basic residues" evidence="1">
    <location>
        <begin position="319"/>
        <end position="333"/>
    </location>
</feature>
<dbReference type="OrthoDB" id="5348404at2759"/>
<dbReference type="Proteomes" id="UP000606974">
    <property type="component" value="Unassembled WGS sequence"/>
</dbReference>
<dbReference type="InterPro" id="IPR032552">
    <property type="entry name" value="RSB_motif"/>
</dbReference>
<name>A0A8H7EAN8_9EURO</name>
<feature type="compositionally biased region" description="Basic and acidic residues" evidence="1">
    <location>
        <begin position="270"/>
        <end position="286"/>
    </location>
</feature>
<proteinExistence type="predicted"/>
<protein>
    <recommendedName>
        <fullName evidence="4">SAP domain-containing protein</fullName>
    </recommendedName>
</protein>
<evidence type="ECO:0000256" key="1">
    <source>
        <dbReference type="SAM" id="MobiDB-lite"/>
    </source>
</evidence>